<comment type="caution">
    <text evidence="1">The sequence shown here is derived from an EMBL/GenBank/DDBJ whole genome shotgun (WGS) entry which is preliminary data.</text>
</comment>
<dbReference type="AlphaFoldDB" id="A0A8B4Q750"/>
<evidence type="ECO:0000313" key="1">
    <source>
        <dbReference type="EMBL" id="STX09188.1"/>
    </source>
</evidence>
<reference evidence="2 4" key="2">
    <citation type="submission" date="2019-03" db="EMBL/GenBank/DDBJ databases">
        <title>Genomic Encyclopedia of Type Strains, Phase IV (KMG-IV): sequencing the most valuable type-strain genomes for metagenomic binning, comparative biology and taxonomic classification.</title>
        <authorList>
            <person name="Goeker M."/>
        </authorList>
    </citation>
    <scope>NUCLEOTIDE SEQUENCE [LARGE SCALE GENOMIC DNA]</scope>
    <source>
        <strain evidence="2 4">DSM 20580</strain>
    </source>
</reference>
<evidence type="ECO:0000313" key="3">
    <source>
        <dbReference type="Proteomes" id="UP000254330"/>
    </source>
</evidence>
<dbReference type="EMBL" id="SNZG01000030">
    <property type="protein sequence ID" value="TDR35550.1"/>
    <property type="molecule type" value="Genomic_DNA"/>
</dbReference>
<dbReference type="InterPro" id="IPR001387">
    <property type="entry name" value="Cro/C1-type_HTH"/>
</dbReference>
<dbReference type="CDD" id="cd00093">
    <property type="entry name" value="HTH_XRE"/>
    <property type="match status" value="1"/>
</dbReference>
<organism evidence="1 3">
    <name type="scientific">Kurthia zopfii</name>
    <dbReference type="NCBI Taxonomy" id="1650"/>
    <lineage>
        <taxon>Bacteria</taxon>
        <taxon>Bacillati</taxon>
        <taxon>Bacillota</taxon>
        <taxon>Bacilli</taxon>
        <taxon>Bacillales</taxon>
        <taxon>Caryophanaceae</taxon>
        <taxon>Kurthia</taxon>
    </lineage>
</organism>
<protein>
    <submittedName>
        <fullName evidence="1">Uncharacterized protein</fullName>
    </submittedName>
</protein>
<dbReference type="RefSeq" id="WP_109348757.1">
    <property type="nucleotide sequence ID" value="NZ_BJUE01000007.1"/>
</dbReference>
<gene>
    <name evidence="2" type="ORF">DFR61_13045</name>
    <name evidence="1" type="ORF">NCTC10597_00858</name>
</gene>
<dbReference type="Proteomes" id="UP000294641">
    <property type="component" value="Unassembled WGS sequence"/>
</dbReference>
<keyword evidence="4" id="KW-1185">Reference proteome</keyword>
<dbReference type="Proteomes" id="UP000254330">
    <property type="component" value="Unassembled WGS sequence"/>
</dbReference>
<dbReference type="OrthoDB" id="2969743at2"/>
<evidence type="ECO:0000313" key="4">
    <source>
        <dbReference type="Proteomes" id="UP000294641"/>
    </source>
</evidence>
<proteinExistence type="predicted"/>
<name>A0A8B4Q750_9BACL</name>
<sequence length="174" mass="19772">MKKVGEIMKELRGDDTQQKQALKMSIARETVSRYETGKDKVNIDVARQYSAKYDNPRFAITVQNQYTGTGPVLLDGENVDLHRSAIKEKTLEELEEAFNRLKKTSLAKPLACLEIYEKQDLHDALEELIEASTAISNLVAVVCMESDISYKSLWLDHYNYLISKGFLKGEMTTC</sequence>
<evidence type="ECO:0000313" key="2">
    <source>
        <dbReference type="EMBL" id="TDR35550.1"/>
    </source>
</evidence>
<accession>A0A8B4Q750</accession>
<dbReference type="EMBL" id="UGNP01000001">
    <property type="protein sequence ID" value="STX09188.1"/>
    <property type="molecule type" value="Genomic_DNA"/>
</dbReference>
<reference evidence="1 3" key="1">
    <citation type="submission" date="2018-06" db="EMBL/GenBank/DDBJ databases">
        <authorList>
            <consortium name="Pathogen Informatics"/>
            <person name="Doyle S."/>
        </authorList>
    </citation>
    <scope>NUCLEOTIDE SEQUENCE [LARGE SCALE GENOMIC DNA]</scope>
    <source>
        <strain evidence="1 3">NCTC10597</strain>
    </source>
</reference>